<dbReference type="InterPro" id="IPR031615">
    <property type="entry name" value="Zfn-C6H2"/>
</dbReference>
<reference evidence="2 3" key="1">
    <citation type="submission" date="2016-06" db="EMBL/GenBank/DDBJ databases">
        <title>Genome of Rhinopithecus bieti.</title>
        <authorList>
            <person name="Wu"/>
            <person name="C.-I. and Zhang"/>
            <person name="Y."/>
        </authorList>
    </citation>
    <scope>NUCLEOTIDE SEQUENCE</scope>
</reference>
<feature type="domain" description="C6H2-type" evidence="1">
    <location>
        <begin position="9"/>
        <end position="39"/>
    </location>
</feature>
<dbReference type="AlphaFoldDB" id="A0A2K6LQ38"/>
<protein>
    <submittedName>
        <fullName evidence="2">Methionyl aminopeptidase 1</fullName>
    </submittedName>
</protein>
<evidence type="ECO:0000313" key="3">
    <source>
        <dbReference type="Proteomes" id="UP000233180"/>
    </source>
</evidence>
<evidence type="ECO:0000259" key="1">
    <source>
        <dbReference type="Pfam" id="PF15801"/>
    </source>
</evidence>
<dbReference type="GeneTree" id="ENSGT00940000158205"/>
<keyword evidence="3" id="KW-1185">Reference proteome</keyword>
<sequence length="47" mass="5190">MAAVETRVCETDGCSSEAKLQCPTCIKLGIQGSYFCSQQFGRNQRPF</sequence>
<organism evidence="2 3">
    <name type="scientific">Rhinopithecus bieti</name>
    <name type="common">Black snub-nosed monkey</name>
    <name type="synonym">Pygathrix bieti</name>
    <dbReference type="NCBI Taxonomy" id="61621"/>
    <lineage>
        <taxon>Eukaryota</taxon>
        <taxon>Metazoa</taxon>
        <taxon>Chordata</taxon>
        <taxon>Craniata</taxon>
        <taxon>Vertebrata</taxon>
        <taxon>Euteleostomi</taxon>
        <taxon>Mammalia</taxon>
        <taxon>Eutheria</taxon>
        <taxon>Euarchontoglires</taxon>
        <taxon>Primates</taxon>
        <taxon>Haplorrhini</taxon>
        <taxon>Catarrhini</taxon>
        <taxon>Cercopithecidae</taxon>
        <taxon>Colobinae</taxon>
        <taxon>Rhinopithecus</taxon>
    </lineage>
</organism>
<dbReference type="Pfam" id="PF15801">
    <property type="entry name" value="zf-C6H2"/>
    <property type="match status" value="1"/>
</dbReference>
<gene>
    <name evidence="2" type="primary">METAP1</name>
</gene>
<dbReference type="Proteomes" id="UP000233180">
    <property type="component" value="Unassembled WGS sequence"/>
</dbReference>
<evidence type="ECO:0000313" key="2">
    <source>
        <dbReference type="Ensembl" id="ENSRBIP00000025637.1"/>
    </source>
</evidence>
<dbReference type="Ensembl" id="ENSRBIT00000049547.1">
    <property type="protein sequence ID" value="ENSRBIP00000025637.1"/>
    <property type="gene ID" value="ENSRBIG00000036694.1"/>
</dbReference>
<reference evidence="2" key="2">
    <citation type="submission" date="2025-08" db="UniProtKB">
        <authorList>
            <consortium name="Ensembl"/>
        </authorList>
    </citation>
    <scope>IDENTIFICATION</scope>
</reference>
<name>A0A2K6LQ38_RHIBE</name>
<reference evidence="2" key="3">
    <citation type="submission" date="2025-09" db="UniProtKB">
        <authorList>
            <consortium name="Ensembl"/>
        </authorList>
    </citation>
    <scope>IDENTIFICATION</scope>
</reference>
<proteinExistence type="predicted"/>
<accession>A0A2K6LQ38</accession>